<dbReference type="InterPro" id="IPR032466">
    <property type="entry name" value="Metal_Hydrolase"/>
</dbReference>
<dbReference type="CDD" id="cd00854">
    <property type="entry name" value="NagA"/>
    <property type="match status" value="1"/>
</dbReference>
<comment type="cofactor">
    <cofactor evidence="12">
        <name>a divalent metal cation</name>
        <dbReference type="ChEBI" id="CHEBI:60240"/>
    </cofactor>
    <text evidence="12">Binds 1 divalent metal cation per subunit.</text>
</comment>
<name>A0A0A7FYY6_9CLOT</name>
<keyword evidence="6 9" id="KW-0119">Carbohydrate metabolism</keyword>
<dbReference type="EC" id="3.5.1.25" evidence="2"/>
<feature type="binding site" evidence="11">
    <location>
        <position position="246"/>
    </location>
    <ligand>
        <name>substrate</name>
    </ligand>
</feature>
<feature type="binding site" evidence="11">
    <location>
        <position position="223"/>
    </location>
    <ligand>
        <name>substrate</name>
    </ligand>
</feature>
<dbReference type="OrthoDB" id="9776488at2"/>
<organism evidence="14 15">
    <name type="scientific">Clostridium baratii str. Sullivan</name>
    <dbReference type="NCBI Taxonomy" id="1415775"/>
    <lineage>
        <taxon>Bacteria</taxon>
        <taxon>Bacillati</taxon>
        <taxon>Bacillota</taxon>
        <taxon>Clostridia</taxon>
        <taxon>Eubacteriales</taxon>
        <taxon>Clostridiaceae</taxon>
        <taxon>Clostridium</taxon>
    </lineage>
</organism>
<evidence type="ECO:0000256" key="6">
    <source>
        <dbReference type="ARBA" id="ARBA00023277"/>
    </source>
</evidence>
<feature type="active site" description="Proton donor/acceptor" evidence="10">
    <location>
        <position position="269"/>
    </location>
</feature>
<comment type="pathway">
    <text evidence="8">Amino-sugar metabolism; N-acetylneuraminate degradation; D-fructose 6-phosphate from N-acetylneuraminate: step 4/5.</text>
</comment>
<feature type="binding site" evidence="11">
    <location>
        <position position="136"/>
    </location>
    <ligand>
        <name>substrate</name>
    </ligand>
</feature>
<dbReference type="EMBL" id="CP006905">
    <property type="protein sequence ID" value="AIY84175.1"/>
    <property type="molecule type" value="Genomic_DNA"/>
</dbReference>
<evidence type="ECO:0000256" key="5">
    <source>
        <dbReference type="ARBA" id="ARBA00022801"/>
    </source>
</evidence>
<dbReference type="PIRSF" id="PIRSF038994">
    <property type="entry name" value="NagA"/>
    <property type="match status" value="1"/>
</dbReference>
<dbReference type="Pfam" id="PF01979">
    <property type="entry name" value="Amidohydro_1"/>
    <property type="match status" value="1"/>
</dbReference>
<evidence type="ECO:0000256" key="3">
    <source>
        <dbReference type="ARBA" id="ARBA00018029"/>
    </source>
</evidence>
<dbReference type="FunFam" id="3.20.20.140:FF:000004">
    <property type="entry name" value="N-acetylglucosamine-6-phosphate deacetylase"/>
    <property type="match status" value="1"/>
</dbReference>
<feature type="binding site" evidence="12">
    <location>
        <position position="125"/>
    </location>
    <ligand>
        <name>Zn(2+)</name>
        <dbReference type="ChEBI" id="CHEBI:29105"/>
    </ligand>
</feature>
<dbReference type="GO" id="GO:0006046">
    <property type="term" value="P:N-acetylglucosamine catabolic process"/>
    <property type="evidence" value="ECO:0007669"/>
    <property type="project" value="TreeGrafter"/>
</dbReference>
<dbReference type="Gene3D" id="2.30.40.10">
    <property type="entry name" value="Urease, subunit C, domain 1"/>
    <property type="match status" value="1"/>
</dbReference>
<feature type="binding site" evidence="12">
    <location>
        <position position="191"/>
    </location>
    <ligand>
        <name>Zn(2+)</name>
        <dbReference type="ChEBI" id="CHEBI:29105"/>
    </ligand>
</feature>
<dbReference type="RefSeq" id="WP_039313523.1">
    <property type="nucleotide sequence ID" value="NZ_CP006905.1"/>
</dbReference>
<dbReference type="NCBIfam" id="TIGR00221">
    <property type="entry name" value="nagA"/>
    <property type="match status" value="1"/>
</dbReference>
<dbReference type="Proteomes" id="UP000030635">
    <property type="component" value="Chromosome"/>
</dbReference>
<dbReference type="SUPFAM" id="SSF51556">
    <property type="entry name" value="Metallo-dependent hydrolases"/>
    <property type="match status" value="1"/>
</dbReference>
<feature type="domain" description="Amidohydrolase-related" evidence="13">
    <location>
        <begin position="46"/>
        <end position="374"/>
    </location>
</feature>
<evidence type="ECO:0000256" key="10">
    <source>
        <dbReference type="PIRSR" id="PIRSR038994-1"/>
    </source>
</evidence>
<dbReference type="AlphaFoldDB" id="A0A0A7FYY6"/>
<evidence type="ECO:0000256" key="8">
    <source>
        <dbReference type="ARBA" id="ARBA00060590"/>
    </source>
</evidence>
<comment type="similarity">
    <text evidence="1 9">Belongs to the metallo-dependent hydrolases superfamily. NagA family.</text>
</comment>
<keyword evidence="15" id="KW-1185">Reference proteome</keyword>
<dbReference type="STRING" id="1561.NPD11_1364"/>
<evidence type="ECO:0000256" key="1">
    <source>
        <dbReference type="ARBA" id="ARBA00010716"/>
    </source>
</evidence>
<evidence type="ECO:0000256" key="4">
    <source>
        <dbReference type="ARBA" id="ARBA00022723"/>
    </source>
</evidence>
<dbReference type="GO" id="GO:0008448">
    <property type="term" value="F:N-acetylglucosamine-6-phosphate deacetylase activity"/>
    <property type="evidence" value="ECO:0007669"/>
    <property type="project" value="UniProtKB-EC"/>
</dbReference>
<dbReference type="GO" id="GO:0046872">
    <property type="term" value="F:metal ion binding"/>
    <property type="evidence" value="ECO:0007669"/>
    <property type="project" value="UniProtKB-KW"/>
</dbReference>
<evidence type="ECO:0000256" key="7">
    <source>
        <dbReference type="ARBA" id="ARBA00047647"/>
    </source>
</evidence>
<proteinExistence type="inferred from homology"/>
<dbReference type="Gene3D" id="3.20.20.140">
    <property type="entry name" value="Metal-dependent hydrolases"/>
    <property type="match status" value="1"/>
</dbReference>
<evidence type="ECO:0000256" key="2">
    <source>
        <dbReference type="ARBA" id="ARBA00011899"/>
    </source>
</evidence>
<dbReference type="SUPFAM" id="SSF51338">
    <property type="entry name" value="Composite domain of metallo-dependent hydrolases"/>
    <property type="match status" value="1"/>
</dbReference>
<evidence type="ECO:0000256" key="12">
    <source>
        <dbReference type="PIRSR" id="PIRSR038994-3"/>
    </source>
</evidence>
<evidence type="ECO:0000313" key="14">
    <source>
        <dbReference type="EMBL" id="AIY84175.1"/>
    </source>
</evidence>
<keyword evidence="5 9" id="KW-0378">Hydrolase</keyword>
<dbReference type="InterPro" id="IPR003764">
    <property type="entry name" value="GlcNAc_6-P_deAcase"/>
</dbReference>
<sequence>MLIKNCNIIYLDRIEKGSVLIKDGKIKEINPLVCDDSEVIDAKGMYLSPGFIDVHIHGAGGYDTMDGTFEAINEIAKTISKFGTTSFTPTTMTVSIEDIKKSMKVIKEAKLNGTDGANVLGAHLEGPFISPNAIGAQNPKYVEAPSIETYNEMVGDASDAVVSITLAPEVCGAKELIKYLSEKGVICSIGHTKATYEEAIEGIECGCCHSTHLFNAMTPFTHRAPGVVGAVFDSEITTETISDGIHIAYPALRVAYNQKGLDKVLLVTDAMMACGMPNGKYALGGQDVFVKNGAARLENGSLAGSVLTLDRAVKNVYENSSYALYDVVKMATFNGAKHCGVADRKGLIKEGYDADLILFDEGINVKKVIVNGKLIHDNEI</sequence>
<reference evidence="14 15" key="1">
    <citation type="journal article" date="2015" name="Infect. Genet. Evol.">
        <title>Genomic sequences of six botulinum neurotoxin-producing strains representing three clostridial species illustrate the mobility and diversity of botulinum neurotoxin genes.</title>
        <authorList>
            <person name="Smith T.J."/>
            <person name="Hill K.K."/>
            <person name="Xie G."/>
            <person name="Foley B.T."/>
            <person name="Williamson C.H."/>
            <person name="Foster J.T."/>
            <person name="Johnson S.L."/>
            <person name="Chertkov O."/>
            <person name="Teshima H."/>
            <person name="Gibbons H.S."/>
            <person name="Johnsky L.A."/>
            <person name="Karavis M.A."/>
            <person name="Smith L.A."/>
        </authorList>
    </citation>
    <scope>NUCLEOTIDE SEQUENCE [LARGE SCALE GENOMIC DNA]</scope>
    <source>
        <strain evidence="14">Sullivan</strain>
    </source>
</reference>
<dbReference type="InterPro" id="IPR011059">
    <property type="entry name" value="Metal-dep_hydrolase_composite"/>
</dbReference>
<comment type="catalytic activity">
    <reaction evidence="7">
        <text>N-acetyl-D-glucosamine 6-phosphate + H2O = D-glucosamine 6-phosphate + acetate</text>
        <dbReference type="Rhea" id="RHEA:22936"/>
        <dbReference type="ChEBI" id="CHEBI:15377"/>
        <dbReference type="ChEBI" id="CHEBI:30089"/>
        <dbReference type="ChEBI" id="CHEBI:57513"/>
        <dbReference type="ChEBI" id="CHEBI:58725"/>
        <dbReference type="EC" id="3.5.1.25"/>
    </reaction>
</comment>
<keyword evidence="4 12" id="KW-0479">Metal-binding</keyword>
<dbReference type="InterPro" id="IPR006680">
    <property type="entry name" value="Amidohydro-rel"/>
</dbReference>
<evidence type="ECO:0000256" key="9">
    <source>
        <dbReference type="PIRNR" id="PIRNR038994"/>
    </source>
</evidence>
<dbReference type="PANTHER" id="PTHR11113">
    <property type="entry name" value="N-ACETYLGLUCOSAMINE-6-PHOSPHATE DEACETYLASE"/>
    <property type="match status" value="1"/>
</dbReference>
<dbReference type="HOGENOM" id="CLU_032482_2_1_9"/>
<dbReference type="KEGG" id="cbv:U729_1653"/>
<feature type="binding site" evidence="11">
    <location>
        <begin position="302"/>
        <end position="304"/>
    </location>
    <ligand>
        <name>substrate</name>
    </ligand>
</feature>
<evidence type="ECO:0000256" key="11">
    <source>
        <dbReference type="PIRSR" id="PIRSR038994-2"/>
    </source>
</evidence>
<protein>
    <recommendedName>
        <fullName evidence="3">N-acetylglucosamine-6-phosphate deacetylase</fullName>
        <ecNumber evidence="2">3.5.1.25</ecNumber>
    </recommendedName>
</protein>
<evidence type="ECO:0000259" key="13">
    <source>
        <dbReference type="Pfam" id="PF01979"/>
    </source>
</evidence>
<feature type="binding site" evidence="11">
    <location>
        <begin position="215"/>
        <end position="216"/>
    </location>
    <ligand>
        <name>substrate</name>
    </ligand>
</feature>
<accession>A0A0A7FYY6</accession>
<dbReference type="PANTHER" id="PTHR11113:SF14">
    <property type="entry name" value="N-ACETYLGLUCOSAMINE-6-PHOSPHATE DEACETYLASE"/>
    <property type="match status" value="1"/>
</dbReference>
<feature type="binding site" evidence="12">
    <location>
        <position position="212"/>
    </location>
    <ligand>
        <name>Zn(2+)</name>
        <dbReference type="ChEBI" id="CHEBI:29105"/>
    </ligand>
</feature>
<dbReference type="eggNOG" id="COG1820">
    <property type="taxonomic scope" value="Bacteria"/>
</dbReference>
<evidence type="ECO:0000313" key="15">
    <source>
        <dbReference type="Proteomes" id="UP000030635"/>
    </source>
</evidence>
<gene>
    <name evidence="14" type="primary">nagA</name>
    <name evidence="14" type="ORF">U729_1653</name>
</gene>